<evidence type="ECO:0000256" key="1">
    <source>
        <dbReference type="SAM" id="Phobius"/>
    </source>
</evidence>
<dbReference type="PANTHER" id="PTHR43358">
    <property type="entry name" value="ALPHA/BETA-HYDROLASE"/>
    <property type="match status" value="1"/>
</dbReference>
<feature type="transmembrane region" description="Helical" evidence="1">
    <location>
        <begin position="7"/>
        <end position="29"/>
    </location>
</feature>
<dbReference type="Proteomes" id="UP000254051">
    <property type="component" value="Unassembled WGS sequence"/>
</dbReference>
<dbReference type="InterPro" id="IPR029058">
    <property type="entry name" value="AB_hydrolase_fold"/>
</dbReference>
<accession>A0A315ZXX5</accession>
<dbReference type="AlphaFoldDB" id="A0A315ZXX5"/>
<gene>
    <name evidence="3" type="ORF">SAMN05216529_105239</name>
</gene>
<dbReference type="Pfam" id="PF00561">
    <property type="entry name" value="Abhydrolase_1"/>
    <property type="match status" value="1"/>
</dbReference>
<dbReference type="OrthoDB" id="9776685at2"/>
<protein>
    <recommendedName>
        <fullName evidence="2">AB hydrolase-1 domain-containing protein</fullName>
    </recommendedName>
</protein>
<dbReference type="InterPro" id="IPR052920">
    <property type="entry name" value="DNA-binding_regulatory"/>
</dbReference>
<dbReference type="PANTHER" id="PTHR43358:SF4">
    <property type="entry name" value="ALPHA_BETA HYDROLASE FOLD-1 DOMAIN-CONTAINING PROTEIN"/>
    <property type="match status" value="1"/>
</dbReference>
<keyword evidence="1" id="KW-0472">Membrane</keyword>
<name>A0A315ZXX5_9FIRM</name>
<evidence type="ECO:0000259" key="2">
    <source>
        <dbReference type="Pfam" id="PF00561"/>
    </source>
</evidence>
<sequence length="317" mass="35849">MRKKKKVLVIIFSIIVVLAVIFLGFSYYLGKQIVASSTQLVNNEGTKNVHEDLWAEYGFDFDTFCQAYTIEKINPISSFDGHTIPAEFIYSEDKNNDVVIMAHGLGGNLYTNYPIAELFLANGYNVITYDQRSSGENTAEKTTFGYWEKYDLIDCIKYAKEFTQEKKIGVWGESFGGATAIQAVAYKDIQEDIAFLILDCPVSSMKWMVAEEMKSMDIGIPPDYMTLCGSVVNNIELGFSYKEVECADIAKKIHIPTLVINSEVDKTTPYFMGKDIYDSLASGKKELWTVADSKHVEMWLDYNEEYCSKVLGLIEDN</sequence>
<dbReference type="Gene3D" id="3.40.50.1820">
    <property type="entry name" value="alpha/beta hydrolase"/>
    <property type="match status" value="1"/>
</dbReference>
<keyword evidence="1" id="KW-0812">Transmembrane</keyword>
<organism evidence="3 4">
    <name type="scientific">Faecalicatena contorta</name>
    <dbReference type="NCBI Taxonomy" id="39482"/>
    <lineage>
        <taxon>Bacteria</taxon>
        <taxon>Bacillati</taxon>
        <taxon>Bacillota</taxon>
        <taxon>Clostridia</taxon>
        <taxon>Lachnospirales</taxon>
        <taxon>Lachnospiraceae</taxon>
        <taxon>Faecalicatena</taxon>
    </lineage>
</organism>
<proteinExistence type="predicted"/>
<keyword evidence="1" id="KW-1133">Transmembrane helix</keyword>
<evidence type="ECO:0000313" key="4">
    <source>
        <dbReference type="Proteomes" id="UP000254051"/>
    </source>
</evidence>
<reference evidence="4" key="1">
    <citation type="submission" date="2017-07" db="EMBL/GenBank/DDBJ databases">
        <authorList>
            <person name="Varghese N."/>
            <person name="Submissions S."/>
        </authorList>
    </citation>
    <scope>NUCLEOTIDE SEQUENCE [LARGE SCALE GENOMIC DNA]</scope>
    <source>
        <strain evidence="4">NLAE-zl-C134</strain>
    </source>
</reference>
<feature type="domain" description="AB hydrolase-1" evidence="2">
    <location>
        <begin position="98"/>
        <end position="225"/>
    </location>
</feature>
<evidence type="ECO:0000313" key="3">
    <source>
        <dbReference type="EMBL" id="SUQ14264.1"/>
    </source>
</evidence>
<dbReference type="EMBL" id="UHJJ01000005">
    <property type="protein sequence ID" value="SUQ14264.1"/>
    <property type="molecule type" value="Genomic_DNA"/>
</dbReference>
<dbReference type="InterPro" id="IPR000073">
    <property type="entry name" value="AB_hydrolase_1"/>
</dbReference>
<dbReference type="SUPFAM" id="SSF53474">
    <property type="entry name" value="alpha/beta-Hydrolases"/>
    <property type="match status" value="1"/>
</dbReference>
<dbReference type="RefSeq" id="WP_109710991.1">
    <property type="nucleotide sequence ID" value="NZ_QGDS01000005.1"/>
</dbReference>
<keyword evidence="4" id="KW-1185">Reference proteome</keyword>